<evidence type="ECO:0000313" key="5">
    <source>
        <dbReference type="Proteomes" id="UP000315017"/>
    </source>
</evidence>
<name>A0A517YAR6_9BACT</name>
<dbReference type="Proteomes" id="UP000315017">
    <property type="component" value="Chromosome"/>
</dbReference>
<dbReference type="RefSeq" id="WP_145088163.1">
    <property type="nucleotide sequence ID" value="NZ_CP036274.1"/>
</dbReference>
<feature type="region of interest" description="Disordered" evidence="1">
    <location>
        <begin position="26"/>
        <end position="50"/>
    </location>
</feature>
<evidence type="ECO:0000256" key="1">
    <source>
        <dbReference type="SAM" id="MobiDB-lite"/>
    </source>
</evidence>
<dbReference type="InterPro" id="IPR036249">
    <property type="entry name" value="Thioredoxin-like_sf"/>
</dbReference>
<gene>
    <name evidence="4" type="ORF">ETAA8_24010</name>
</gene>
<accession>A0A517YAR6</accession>
<dbReference type="PIRSF" id="PIRSF006402">
    <property type="entry name" value="UCP006402_thioredoxin"/>
    <property type="match status" value="1"/>
</dbReference>
<dbReference type="Gene3D" id="3.40.30.10">
    <property type="entry name" value="Glutaredoxin"/>
    <property type="match status" value="1"/>
</dbReference>
<dbReference type="KEGG" id="aagg:ETAA8_24010"/>
<proteinExistence type="predicted"/>
<dbReference type="InterPro" id="IPR012341">
    <property type="entry name" value="6hp_glycosidase-like_sf"/>
</dbReference>
<protein>
    <recommendedName>
        <fullName evidence="3">Spermatogenesis-associated protein 20-like TRX domain-containing protein</fullName>
    </recommendedName>
</protein>
<dbReference type="CDD" id="cd02955">
    <property type="entry name" value="SSP411"/>
    <property type="match status" value="1"/>
</dbReference>
<dbReference type="GO" id="GO:0005975">
    <property type="term" value="P:carbohydrate metabolic process"/>
    <property type="evidence" value="ECO:0007669"/>
    <property type="project" value="InterPro"/>
</dbReference>
<feature type="domain" description="Spermatogenesis-associated protein 20-like TRX" evidence="3">
    <location>
        <begin position="51"/>
        <end position="218"/>
    </location>
</feature>
<dbReference type="PANTHER" id="PTHR42899">
    <property type="entry name" value="SPERMATOGENESIS-ASSOCIATED PROTEIN 20"/>
    <property type="match status" value="1"/>
</dbReference>
<keyword evidence="2" id="KW-0732">Signal</keyword>
<dbReference type="PANTHER" id="PTHR42899:SF1">
    <property type="entry name" value="SPERMATOGENESIS-ASSOCIATED PROTEIN 20"/>
    <property type="match status" value="1"/>
</dbReference>
<reference evidence="4 5" key="1">
    <citation type="submission" date="2019-02" db="EMBL/GenBank/DDBJ databases">
        <title>Deep-cultivation of Planctomycetes and their phenomic and genomic characterization uncovers novel biology.</title>
        <authorList>
            <person name="Wiegand S."/>
            <person name="Jogler M."/>
            <person name="Boedeker C."/>
            <person name="Pinto D."/>
            <person name="Vollmers J."/>
            <person name="Rivas-Marin E."/>
            <person name="Kohn T."/>
            <person name="Peeters S.H."/>
            <person name="Heuer A."/>
            <person name="Rast P."/>
            <person name="Oberbeckmann S."/>
            <person name="Bunk B."/>
            <person name="Jeske O."/>
            <person name="Meyerdierks A."/>
            <person name="Storesund J.E."/>
            <person name="Kallscheuer N."/>
            <person name="Luecker S."/>
            <person name="Lage O.M."/>
            <person name="Pohl T."/>
            <person name="Merkel B.J."/>
            <person name="Hornburger P."/>
            <person name="Mueller R.-W."/>
            <person name="Bruemmer F."/>
            <person name="Labrenz M."/>
            <person name="Spormann A.M."/>
            <person name="Op den Camp H."/>
            <person name="Overmann J."/>
            <person name="Amann R."/>
            <person name="Jetten M.S.M."/>
            <person name="Mascher T."/>
            <person name="Medema M.H."/>
            <person name="Devos D.P."/>
            <person name="Kaster A.-K."/>
            <person name="Ovreas L."/>
            <person name="Rohde M."/>
            <person name="Galperin M.Y."/>
            <person name="Jogler C."/>
        </authorList>
    </citation>
    <scope>NUCLEOTIDE SEQUENCE [LARGE SCALE GENOMIC DNA]</scope>
    <source>
        <strain evidence="4 5">ETA_A8</strain>
    </source>
</reference>
<dbReference type="InterPro" id="IPR004879">
    <property type="entry name" value="Ssp411-like_TRX"/>
</dbReference>
<dbReference type="SUPFAM" id="SSF52833">
    <property type="entry name" value="Thioredoxin-like"/>
    <property type="match status" value="1"/>
</dbReference>
<feature type="signal peptide" evidence="2">
    <location>
        <begin position="1"/>
        <end position="23"/>
    </location>
</feature>
<dbReference type="InterPro" id="IPR008928">
    <property type="entry name" value="6-hairpin_glycosidase_sf"/>
</dbReference>
<dbReference type="AlphaFoldDB" id="A0A517YAR6"/>
<dbReference type="SUPFAM" id="SSF48208">
    <property type="entry name" value="Six-hairpin glycosidases"/>
    <property type="match status" value="1"/>
</dbReference>
<feature type="chain" id="PRO_5022175394" description="Spermatogenesis-associated protein 20-like TRX domain-containing protein" evidence="2">
    <location>
        <begin position="24"/>
        <end position="670"/>
    </location>
</feature>
<dbReference type="OrthoDB" id="9762614at2"/>
<organism evidence="4 5">
    <name type="scientific">Anatilimnocola aggregata</name>
    <dbReference type="NCBI Taxonomy" id="2528021"/>
    <lineage>
        <taxon>Bacteria</taxon>
        <taxon>Pseudomonadati</taxon>
        <taxon>Planctomycetota</taxon>
        <taxon>Planctomycetia</taxon>
        <taxon>Pirellulales</taxon>
        <taxon>Pirellulaceae</taxon>
        <taxon>Anatilimnocola</taxon>
    </lineage>
</organism>
<evidence type="ECO:0000259" key="3">
    <source>
        <dbReference type="Pfam" id="PF03190"/>
    </source>
</evidence>
<dbReference type="InterPro" id="IPR024705">
    <property type="entry name" value="Ssp411"/>
</dbReference>
<evidence type="ECO:0000313" key="4">
    <source>
        <dbReference type="EMBL" id="QDU27314.1"/>
    </source>
</evidence>
<dbReference type="Gene3D" id="1.50.10.10">
    <property type="match status" value="1"/>
</dbReference>
<keyword evidence="5" id="KW-1185">Reference proteome</keyword>
<dbReference type="Pfam" id="PF03190">
    <property type="entry name" value="Thioredox_DsbH"/>
    <property type="match status" value="1"/>
</dbReference>
<evidence type="ECO:0000256" key="2">
    <source>
        <dbReference type="SAM" id="SignalP"/>
    </source>
</evidence>
<dbReference type="EMBL" id="CP036274">
    <property type="protein sequence ID" value="QDU27314.1"/>
    <property type="molecule type" value="Genomic_DNA"/>
</dbReference>
<sequence length="670" mass="74989" precursor="true">MSGFLKYVILAGLTLPIAGSVFAQQPEQPKAKPAETKPAPAVAQEGKRPANRLAKETSPYLLLHAHNPVDWYPWGEEALTKAKKEGKLIFLSVGYSSCHWCHVMERESFLDDEIAQLLNKHFVCIKVDREERPDLDSIYMTALQTYSLATTGRRGGGWPMSIFLTPETQPFFGATYLPARDGDREGISGFLTVLKRVIEAWEKTPERIKQDAQSLTDLVKAELESRRTISLAPLEIKLYDAVQPALAEQFDAKWGGFGYDEITWQRPKFPEPPNLIYLLDHIRRKDDARSKEMLTLTLERMMRGGIYDHVGGGFHRYSVDRMWRIPHFEKMLYDNGQLASVYAEAGELLKRPDFSRVADETCDFVLREMTSPAGGFYAALDAESEGEEGKFQRWTKEELQKSLTAEEFELVGAMFALQKDPNFEEHYYVLNLGQPNSELATERKISEEELNKNWTAIRQKLLAVRDKRAKPLTDIKILAADNGLMIAGLADTGRLLKKPRYIEAAKQAADFALTRLVTKEGRLQRSYASGEAKFNAYLNDYAYLTYGLLALHRATGEDRWLQAAKDLTAKQIELFADPRGGGFFFTSKDHETLLARGKDPIDGANPAGNSIAAGNLIALAKLTNQPDWLILAEKSIQSAAGLIEQAPSAAPWMAVNIPALLAARAEAPAK</sequence>